<feature type="region of interest" description="Disordered" evidence="1">
    <location>
        <begin position="432"/>
        <end position="461"/>
    </location>
</feature>
<feature type="compositionally biased region" description="Basic residues" evidence="1">
    <location>
        <begin position="259"/>
        <end position="271"/>
    </location>
</feature>
<keyword evidence="4" id="KW-1185">Reference proteome</keyword>
<dbReference type="PANTHER" id="PTHR22929">
    <property type="entry name" value="RNA POLYMERASE III TRANSCRIPTION INITIATION FACTOR B"/>
    <property type="match status" value="1"/>
</dbReference>
<dbReference type="EMBL" id="JASNWA010000009">
    <property type="protein sequence ID" value="KAK3169435.1"/>
    <property type="molecule type" value="Genomic_DNA"/>
</dbReference>
<feature type="region of interest" description="Disordered" evidence="1">
    <location>
        <begin position="631"/>
        <end position="707"/>
    </location>
</feature>
<feature type="compositionally biased region" description="Low complexity" evidence="1">
    <location>
        <begin position="639"/>
        <end position="648"/>
    </location>
</feature>
<feature type="compositionally biased region" description="Low complexity" evidence="1">
    <location>
        <begin position="18"/>
        <end position="28"/>
    </location>
</feature>
<feature type="compositionally biased region" description="Polar residues" evidence="1">
    <location>
        <begin position="437"/>
        <end position="450"/>
    </location>
</feature>
<feature type="compositionally biased region" description="Polar residues" evidence="1">
    <location>
        <begin position="130"/>
        <end position="148"/>
    </location>
</feature>
<feature type="compositionally biased region" description="Basic residues" evidence="1">
    <location>
        <begin position="657"/>
        <end position="687"/>
    </location>
</feature>
<comment type="caution">
    <text evidence="3">The sequence shown here is derived from an EMBL/GenBank/DDBJ whole genome shotgun (WGS) entry which is preliminary data.</text>
</comment>
<evidence type="ECO:0000259" key="2">
    <source>
        <dbReference type="Pfam" id="PF15963"/>
    </source>
</evidence>
<reference evidence="3" key="1">
    <citation type="submission" date="2022-11" db="EMBL/GenBank/DDBJ databases">
        <title>Chromosomal genome sequence assembly and mating type (MAT) locus characterization of the leprose asexual lichenized fungus Lepraria neglecta (Nyl.) Erichsen.</title>
        <authorList>
            <person name="Allen J.L."/>
            <person name="Pfeffer B."/>
        </authorList>
    </citation>
    <scope>NUCLEOTIDE SEQUENCE</scope>
    <source>
        <strain evidence="3">Allen 5258</strain>
    </source>
</reference>
<dbReference type="InterPro" id="IPR039467">
    <property type="entry name" value="TFIIIB_B''_Myb"/>
</dbReference>
<gene>
    <name evidence="3" type="ORF">OEA41_008818</name>
</gene>
<feature type="compositionally biased region" description="Polar residues" evidence="1">
    <location>
        <begin position="1"/>
        <end position="10"/>
    </location>
</feature>
<dbReference type="GO" id="GO:0070898">
    <property type="term" value="P:RNA polymerase III preinitiation complex assembly"/>
    <property type="evidence" value="ECO:0007669"/>
    <property type="project" value="TreeGrafter"/>
</dbReference>
<dbReference type="PANTHER" id="PTHR22929:SF0">
    <property type="entry name" value="TRANSCRIPTION FACTOR TFIIIB COMPONENT B'' HOMOLOG"/>
    <property type="match status" value="1"/>
</dbReference>
<dbReference type="SUPFAM" id="SSF46689">
    <property type="entry name" value="Homeodomain-like"/>
    <property type="match status" value="1"/>
</dbReference>
<feature type="compositionally biased region" description="Low complexity" evidence="1">
    <location>
        <begin position="42"/>
        <end position="55"/>
    </location>
</feature>
<sequence length="707" mass="76882">MSALGSSVINKSGKKFAPKAPARRPAAPTSTQTSARPSLDRQVQSQTPQPQSVAQRVAASPTPSIALPTPAATQQPAPTAQAKTSQQDESAPIPIPSRSTAASRRASPLPVVPQKRPSEPRQSPRQPSPVTQTAEHGQTSGATDSTAAPNEPDLLFSDFRSISRPPPSAQKEASVSAATGPPITATPISTQATQDDTQAPAAKRRRIAKPQTRSPAAQITTSDADANVPLPSTETNDVVTEASSTADVRAASTQTAQAKKTRLIAQGKRKKQIEDAAAENVADATRGPSAKTKKPRKNAKGKQADRGQINPPDAPAAATGESSGAVDQNAVPPKAKRKYTKRKSKQSIEDAAAEIVDEAVQGSSKDPTKRGRKSGRAATPEGAEAILISTSEVTMSDLCKDRRTGRKSDFDKQIEEYERAEFVRKKQRQLQEVMGQADSNRATPAESANTRLERQRREESVAQNVPRTYIVDGQIRIDEDSLQIDRHAAAAVERAHEQLEAVDETNLTRKVNSATWLKRDNSGGWNELLTERFYDGLRMFGTDFEMISKMFPGRTRHKIKLKFVKEEKVNYDKIRATLLGEPLPVDLPEFEKMAGTEFDDPRELERDIEEDRQKLEEQVAAAKQAIDYAKRERDEQIAAERAAAIGEESSAKENRGRKAKRKKGEKREQRKKGGSTRKEKHAKRKGKAGGDNVGRELGEAVGAENQT</sequence>
<feature type="compositionally biased region" description="Polar residues" evidence="1">
    <location>
        <begin position="211"/>
        <end position="246"/>
    </location>
</feature>
<protein>
    <recommendedName>
        <fullName evidence="2">Transcription factor TFIIIB component B'' Myb domain-containing protein</fullName>
    </recommendedName>
</protein>
<proteinExistence type="predicted"/>
<feature type="domain" description="Transcription factor TFIIIB component B'' Myb" evidence="2">
    <location>
        <begin position="516"/>
        <end position="600"/>
    </location>
</feature>
<evidence type="ECO:0000256" key="1">
    <source>
        <dbReference type="SAM" id="MobiDB-lite"/>
    </source>
</evidence>
<name>A0AAE0DHH4_9LECA</name>
<feature type="compositionally biased region" description="Low complexity" evidence="1">
    <location>
        <begin position="97"/>
        <end position="107"/>
    </location>
</feature>
<dbReference type="GO" id="GO:0001156">
    <property type="term" value="F:TFIIIC-class transcription factor complex binding"/>
    <property type="evidence" value="ECO:0007669"/>
    <property type="project" value="TreeGrafter"/>
</dbReference>
<feature type="compositionally biased region" description="Basic residues" evidence="1">
    <location>
        <begin position="334"/>
        <end position="345"/>
    </location>
</feature>
<dbReference type="InterPro" id="IPR009057">
    <property type="entry name" value="Homeodomain-like_sf"/>
</dbReference>
<dbReference type="CDD" id="cd00167">
    <property type="entry name" value="SANT"/>
    <property type="match status" value="1"/>
</dbReference>
<feature type="compositionally biased region" description="Low complexity" evidence="1">
    <location>
        <begin position="190"/>
        <end position="201"/>
    </location>
</feature>
<evidence type="ECO:0000313" key="3">
    <source>
        <dbReference type="EMBL" id="KAK3169435.1"/>
    </source>
</evidence>
<feature type="compositionally biased region" description="Low complexity" evidence="1">
    <location>
        <begin position="120"/>
        <end position="129"/>
    </location>
</feature>
<dbReference type="Proteomes" id="UP001276659">
    <property type="component" value="Unassembled WGS sequence"/>
</dbReference>
<feature type="region of interest" description="Disordered" evidence="1">
    <location>
        <begin position="1"/>
        <end position="384"/>
    </location>
</feature>
<organism evidence="3 4">
    <name type="scientific">Lepraria neglecta</name>
    <dbReference type="NCBI Taxonomy" id="209136"/>
    <lineage>
        <taxon>Eukaryota</taxon>
        <taxon>Fungi</taxon>
        <taxon>Dikarya</taxon>
        <taxon>Ascomycota</taxon>
        <taxon>Pezizomycotina</taxon>
        <taxon>Lecanoromycetes</taxon>
        <taxon>OSLEUM clade</taxon>
        <taxon>Lecanoromycetidae</taxon>
        <taxon>Lecanorales</taxon>
        <taxon>Lecanorineae</taxon>
        <taxon>Stereocaulaceae</taxon>
        <taxon>Lepraria</taxon>
    </lineage>
</organism>
<dbReference type="InterPro" id="IPR001005">
    <property type="entry name" value="SANT/Myb"/>
</dbReference>
<dbReference type="AlphaFoldDB" id="A0AAE0DHH4"/>
<evidence type="ECO:0000313" key="4">
    <source>
        <dbReference type="Proteomes" id="UP001276659"/>
    </source>
</evidence>
<feature type="compositionally biased region" description="Basic and acidic residues" evidence="1">
    <location>
        <begin position="451"/>
        <end position="460"/>
    </location>
</feature>
<feature type="compositionally biased region" description="Low complexity" evidence="1">
    <location>
        <begin position="68"/>
        <end position="87"/>
    </location>
</feature>
<accession>A0AAE0DHH4</accession>
<dbReference type="GO" id="GO:0000126">
    <property type="term" value="C:transcription factor TFIIIB complex"/>
    <property type="evidence" value="ECO:0007669"/>
    <property type="project" value="TreeGrafter"/>
</dbReference>
<dbReference type="Pfam" id="PF15963">
    <property type="entry name" value="Myb_DNA-bind_7"/>
    <property type="match status" value="1"/>
</dbReference>
<feature type="compositionally biased region" description="Basic residues" evidence="1">
    <location>
        <begin position="291"/>
        <end position="300"/>
    </location>
</feature>